<evidence type="ECO:0000313" key="9">
    <source>
        <dbReference type="Proteomes" id="UP000185426"/>
    </source>
</evidence>
<comment type="similarity">
    <text evidence="6">Belongs to the TVP38/TMEM64 family.</text>
</comment>
<dbReference type="PANTHER" id="PTHR12677">
    <property type="entry name" value="GOLGI APPARATUS MEMBRANE PROTEIN TVP38-RELATED"/>
    <property type="match status" value="1"/>
</dbReference>
<accession>A0A1L4DSP3</accession>
<comment type="subcellular location">
    <subcellularLocation>
        <location evidence="1 6">Cell membrane</location>
        <topology evidence="1 6">Multi-pass membrane protein</topology>
    </subcellularLocation>
</comment>
<dbReference type="Pfam" id="PF09335">
    <property type="entry name" value="VTT_dom"/>
    <property type="match status" value="1"/>
</dbReference>
<feature type="transmembrane region" description="Helical" evidence="6">
    <location>
        <begin position="149"/>
        <end position="169"/>
    </location>
</feature>
<evidence type="ECO:0000256" key="2">
    <source>
        <dbReference type="ARBA" id="ARBA00022475"/>
    </source>
</evidence>
<dbReference type="EMBL" id="CP015607">
    <property type="protein sequence ID" value="APT48234.1"/>
    <property type="molecule type" value="Genomic_DNA"/>
</dbReference>
<keyword evidence="2 6" id="KW-1003">Cell membrane</keyword>
<dbReference type="InterPro" id="IPR015414">
    <property type="entry name" value="TMEM64"/>
</dbReference>
<reference evidence="8 9" key="1">
    <citation type="submission" date="2016-05" db="EMBL/GenBank/DDBJ databases">
        <title>Complete Genome and Methylome Analysis of Psychrotrophic Bacterial Isolates from Antarctic Lake Untersee.</title>
        <authorList>
            <person name="Fomenkov A."/>
            <person name="Akimov V.N."/>
            <person name="Vasilyeva L.V."/>
            <person name="Andersen D."/>
            <person name="Vincze T."/>
            <person name="Roberts R.J."/>
        </authorList>
    </citation>
    <scope>NUCLEOTIDE SEQUENCE [LARGE SCALE GENOMIC DNA]</scope>
    <source>
        <strain evidence="8 9">U14-5</strain>
    </source>
</reference>
<dbReference type="Proteomes" id="UP000185426">
    <property type="component" value="Chromosome"/>
</dbReference>
<dbReference type="KEGG" id="bsaf:BSL056_05220"/>
<feature type="domain" description="VTT" evidence="7">
    <location>
        <begin position="54"/>
        <end position="171"/>
    </location>
</feature>
<keyword evidence="5 6" id="KW-0472">Membrane</keyword>
<name>A0A1L4DSP3_BACIA</name>
<dbReference type="PANTHER" id="PTHR12677:SF55">
    <property type="entry name" value="UNDECAPRENYL PHOSPHATE TRANSPORTER SAOUHSC_00901-RELATED"/>
    <property type="match status" value="1"/>
</dbReference>
<feature type="transmembrane region" description="Helical" evidence="6">
    <location>
        <begin position="119"/>
        <end position="143"/>
    </location>
</feature>
<feature type="transmembrane region" description="Helical" evidence="6">
    <location>
        <begin position="73"/>
        <end position="90"/>
    </location>
</feature>
<organism evidence="8 9">
    <name type="scientific">Bacillus safensis</name>
    <dbReference type="NCBI Taxonomy" id="561879"/>
    <lineage>
        <taxon>Bacteria</taxon>
        <taxon>Bacillati</taxon>
        <taxon>Bacillota</taxon>
        <taxon>Bacilli</taxon>
        <taxon>Bacillales</taxon>
        <taxon>Bacillaceae</taxon>
        <taxon>Bacillus</taxon>
    </lineage>
</organism>
<evidence type="ECO:0000256" key="5">
    <source>
        <dbReference type="ARBA" id="ARBA00023136"/>
    </source>
</evidence>
<sequence length="217" mass="24347">MKCRQTLKESNKLTSFLSLFTHENITSFFESYKAFGPIVAILLPLIEAFLPFLPLVAFAVANANAFGLWEGFLLTWIGASAGSILVFLLIRKFGQMRMLNFISRHPSIKKLMLWVEKRGFGPLFILLCFPFTPSAAVNVVAGLSRISMWQFSLAALAGKCVMLFIISFIGYDLSALVKNPLRSVFAVLVIVLLWYVGKRVENRLNIRMSKREDKGGS</sequence>
<protein>
    <recommendedName>
        <fullName evidence="6">TVP38/TMEM64 family membrane protein</fullName>
    </recommendedName>
</protein>
<dbReference type="InterPro" id="IPR032816">
    <property type="entry name" value="VTT_dom"/>
</dbReference>
<gene>
    <name evidence="8" type="ORF">BSA145_13190</name>
</gene>
<evidence type="ECO:0000256" key="3">
    <source>
        <dbReference type="ARBA" id="ARBA00022692"/>
    </source>
</evidence>
<dbReference type="AlphaFoldDB" id="A0A1L4DSP3"/>
<evidence type="ECO:0000259" key="7">
    <source>
        <dbReference type="Pfam" id="PF09335"/>
    </source>
</evidence>
<evidence type="ECO:0000313" key="8">
    <source>
        <dbReference type="EMBL" id="APT48234.1"/>
    </source>
</evidence>
<evidence type="ECO:0000256" key="6">
    <source>
        <dbReference type="RuleBase" id="RU366058"/>
    </source>
</evidence>
<proteinExistence type="inferred from homology"/>
<keyword evidence="4 6" id="KW-1133">Transmembrane helix</keyword>
<feature type="transmembrane region" description="Helical" evidence="6">
    <location>
        <begin position="181"/>
        <end position="197"/>
    </location>
</feature>
<feature type="transmembrane region" description="Helical" evidence="6">
    <location>
        <begin position="38"/>
        <end position="61"/>
    </location>
</feature>
<dbReference type="GO" id="GO:0005886">
    <property type="term" value="C:plasma membrane"/>
    <property type="evidence" value="ECO:0007669"/>
    <property type="project" value="UniProtKB-SubCell"/>
</dbReference>
<evidence type="ECO:0000256" key="4">
    <source>
        <dbReference type="ARBA" id="ARBA00022989"/>
    </source>
</evidence>
<keyword evidence="3 6" id="KW-0812">Transmembrane</keyword>
<evidence type="ECO:0000256" key="1">
    <source>
        <dbReference type="ARBA" id="ARBA00004651"/>
    </source>
</evidence>